<dbReference type="EMBL" id="AF062398">
    <property type="protein sequence ID" value="AAC28339.1"/>
    <property type="molecule type" value="mRNA"/>
</dbReference>
<dbReference type="GO" id="GO:0005509">
    <property type="term" value="F:calcium ion binding"/>
    <property type="evidence" value="ECO:0007669"/>
    <property type="project" value="InterPro"/>
</dbReference>
<evidence type="ECO:0000259" key="2">
    <source>
        <dbReference type="PROSITE" id="PS50222"/>
    </source>
</evidence>
<evidence type="ECO:0000313" key="3">
    <source>
        <dbReference type="EMBL" id="AAC28339.1"/>
    </source>
</evidence>
<dbReference type="AlphaFoldDB" id="O81243"/>
<organism evidence="3">
    <name type="scientific">Mimosa pudica</name>
    <name type="common">Sensitive plant</name>
    <dbReference type="NCBI Taxonomy" id="76306"/>
    <lineage>
        <taxon>Eukaryota</taxon>
        <taxon>Viridiplantae</taxon>
        <taxon>Streptophyta</taxon>
        <taxon>Embryophyta</taxon>
        <taxon>Tracheophyta</taxon>
        <taxon>Spermatophyta</taxon>
        <taxon>Magnoliopsida</taxon>
        <taxon>eudicotyledons</taxon>
        <taxon>Gunneridae</taxon>
        <taxon>Pentapetalae</taxon>
        <taxon>rosids</taxon>
        <taxon>fabids</taxon>
        <taxon>Fabales</taxon>
        <taxon>Fabaceae</taxon>
        <taxon>Caesalpinioideae</taxon>
        <taxon>mimosoid clade</taxon>
        <taxon>Mimoseae</taxon>
        <taxon>Mimosa</taxon>
    </lineage>
</organism>
<dbReference type="InterPro" id="IPR002048">
    <property type="entry name" value="EF_hand_dom"/>
</dbReference>
<dbReference type="PROSITE" id="PS50222">
    <property type="entry name" value="EF_HAND_2"/>
    <property type="match status" value="1"/>
</dbReference>
<feature type="region of interest" description="Disordered" evidence="1">
    <location>
        <begin position="132"/>
        <end position="178"/>
    </location>
</feature>
<feature type="region of interest" description="Disordered" evidence="1">
    <location>
        <begin position="271"/>
        <end position="293"/>
    </location>
</feature>
<feature type="domain" description="EF-hand" evidence="2">
    <location>
        <begin position="238"/>
        <end position="259"/>
    </location>
</feature>
<feature type="compositionally biased region" description="Basic and acidic residues" evidence="1">
    <location>
        <begin position="132"/>
        <end position="151"/>
    </location>
</feature>
<protein>
    <submittedName>
        <fullName evidence="3">Apyrase</fullName>
    </submittedName>
</protein>
<name>O81243_MIMPU</name>
<dbReference type="InterPro" id="IPR018247">
    <property type="entry name" value="EF_Hand_1_Ca_BS"/>
</dbReference>
<sequence>MLTLHHVSDLSRNASKRKSSIDTRELKLEVTHVSHVYTVTRDGIYNTLGTLAEEVRNIDYDREFNRWEHNRKRTHPKRRFRFVFFSSWDADTNGTIDCRELLGANGDGKSSAYRAAVDGYRVICGAHWQRRDRDHNGTEDEHEYGQRRRYPDYSCTAGHDSDSNRTEYRHHRFSGISEPDGDQNYRSCLERGSERDIPCFRKAEYLRHDGDSNASSDDELGCKAYALILAENDSRSCRDGDGEVNYEEFVQVMVAKYSWSSVQSNWDADCESNYSEGGKDGSTRAQSKVQDPDRNDCEELFASSQHSLNQLSWALLHDSDYNALSSKENVL</sequence>
<accession>O81243</accession>
<reference evidence="3" key="1">
    <citation type="journal article" date="1998" name="Eur. J. Biochem.">
        <title>An apyrase from Mimosa pudica contains N5,N10-methenyl tetrahydrofolate and is stimulated by light.</title>
        <authorList>
            <person name="Ghosh R."/>
            <person name="Biswas S."/>
            <person name="Roy S."/>
        </authorList>
    </citation>
    <scope>NUCLEOTIDE SEQUENCE</scope>
</reference>
<dbReference type="PROSITE" id="PS00018">
    <property type="entry name" value="EF_HAND_1"/>
    <property type="match status" value="1"/>
</dbReference>
<proteinExistence type="evidence at transcript level"/>
<dbReference type="Gene3D" id="1.10.238.10">
    <property type="entry name" value="EF-hand"/>
    <property type="match status" value="1"/>
</dbReference>
<evidence type="ECO:0000256" key="1">
    <source>
        <dbReference type="SAM" id="MobiDB-lite"/>
    </source>
</evidence>